<dbReference type="InterPro" id="IPR037185">
    <property type="entry name" value="EmrE-like"/>
</dbReference>
<evidence type="ECO:0000256" key="4">
    <source>
        <dbReference type="ARBA" id="ARBA00022989"/>
    </source>
</evidence>
<accession>A0A0T5NTF1</accession>
<feature type="transmembrane region" description="Helical" evidence="6">
    <location>
        <begin position="158"/>
        <end position="178"/>
    </location>
</feature>
<keyword evidence="4 6" id="KW-1133">Transmembrane helix</keyword>
<feature type="domain" description="EamA" evidence="7">
    <location>
        <begin position="16"/>
        <end position="148"/>
    </location>
</feature>
<dbReference type="PANTHER" id="PTHR32322">
    <property type="entry name" value="INNER MEMBRANE TRANSPORTER"/>
    <property type="match status" value="1"/>
</dbReference>
<feature type="transmembrane region" description="Helical" evidence="6">
    <location>
        <begin position="134"/>
        <end position="152"/>
    </location>
</feature>
<dbReference type="Proteomes" id="UP000051295">
    <property type="component" value="Unassembled WGS sequence"/>
</dbReference>
<keyword evidence="5 6" id="KW-0472">Membrane</keyword>
<dbReference type="PANTHER" id="PTHR32322:SF2">
    <property type="entry name" value="EAMA DOMAIN-CONTAINING PROTEIN"/>
    <property type="match status" value="1"/>
</dbReference>
<keyword evidence="3 6" id="KW-0812">Transmembrane</keyword>
<feature type="transmembrane region" description="Helical" evidence="6">
    <location>
        <begin position="256"/>
        <end position="273"/>
    </location>
</feature>
<dbReference type="InterPro" id="IPR050638">
    <property type="entry name" value="AA-Vitamin_Transporters"/>
</dbReference>
<dbReference type="SUPFAM" id="SSF103481">
    <property type="entry name" value="Multidrug resistance efflux transporter EmrE"/>
    <property type="match status" value="2"/>
</dbReference>
<feature type="transmembrane region" description="Helical" evidence="6">
    <location>
        <begin position="103"/>
        <end position="127"/>
    </location>
</feature>
<feature type="transmembrane region" description="Helical" evidence="6">
    <location>
        <begin position="279"/>
        <end position="297"/>
    </location>
</feature>
<dbReference type="PATRIC" id="fig|1641875.4.peg.282"/>
<feature type="domain" description="EamA" evidence="7">
    <location>
        <begin position="161"/>
        <end position="295"/>
    </location>
</feature>
<proteinExistence type="inferred from homology"/>
<evidence type="ECO:0000256" key="2">
    <source>
        <dbReference type="ARBA" id="ARBA00007362"/>
    </source>
</evidence>
<feature type="transmembrane region" description="Helical" evidence="6">
    <location>
        <begin position="190"/>
        <end position="210"/>
    </location>
</feature>
<evidence type="ECO:0000313" key="9">
    <source>
        <dbReference type="Proteomes" id="UP000051295"/>
    </source>
</evidence>
<dbReference type="AlphaFoldDB" id="A0A0T5NTF1"/>
<reference evidence="8 9" key="1">
    <citation type="submission" date="2015-04" db="EMBL/GenBank/DDBJ databases">
        <title>The draft genome sequence of Roseovarius sp.R12b.</title>
        <authorList>
            <person name="Li G."/>
            <person name="Lai Q."/>
            <person name="Shao Z."/>
            <person name="Yan P."/>
        </authorList>
    </citation>
    <scope>NUCLEOTIDE SEQUENCE [LARGE SCALE GENOMIC DNA]</scope>
    <source>
        <strain evidence="8 9">R12B</strain>
    </source>
</reference>
<protein>
    <recommendedName>
        <fullName evidence="7">EamA domain-containing protein</fullName>
    </recommendedName>
</protein>
<evidence type="ECO:0000313" key="8">
    <source>
        <dbReference type="EMBL" id="KRS12219.1"/>
    </source>
</evidence>
<comment type="caution">
    <text evidence="8">The sequence shown here is derived from an EMBL/GenBank/DDBJ whole genome shotgun (WGS) entry which is preliminary data.</text>
</comment>
<dbReference type="GO" id="GO:0016020">
    <property type="term" value="C:membrane"/>
    <property type="evidence" value="ECO:0007669"/>
    <property type="project" value="UniProtKB-SubCell"/>
</dbReference>
<feature type="transmembrane region" description="Helical" evidence="6">
    <location>
        <begin position="75"/>
        <end position="97"/>
    </location>
</feature>
<organism evidence="8 9">
    <name type="scientific">Roseovarius atlanticus</name>
    <dbReference type="NCBI Taxonomy" id="1641875"/>
    <lineage>
        <taxon>Bacteria</taxon>
        <taxon>Pseudomonadati</taxon>
        <taxon>Pseudomonadota</taxon>
        <taxon>Alphaproteobacteria</taxon>
        <taxon>Rhodobacterales</taxon>
        <taxon>Roseobacteraceae</taxon>
        <taxon>Roseovarius</taxon>
    </lineage>
</organism>
<comment type="similarity">
    <text evidence="2">Belongs to the EamA transporter family.</text>
</comment>
<dbReference type="RefSeq" id="WP_057793800.1">
    <property type="nucleotide sequence ID" value="NZ_LAXJ01000011.1"/>
</dbReference>
<dbReference type="Pfam" id="PF00892">
    <property type="entry name" value="EamA"/>
    <property type="match status" value="2"/>
</dbReference>
<name>A0A0T5NTF1_9RHOB</name>
<keyword evidence="9" id="KW-1185">Reference proteome</keyword>
<evidence type="ECO:0000259" key="7">
    <source>
        <dbReference type="Pfam" id="PF00892"/>
    </source>
</evidence>
<feature type="transmembrane region" description="Helical" evidence="6">
    <location>
        <begin position="16"/>
        <end position="37"/>
    </location>
</feature>
<evidence type="ECO:0000256" key="5">
    <source>
        <dbReference type="ARBA" id="ARBA00023136"/>
    </source>
</evidence>
<dbReference type="InterPro" id="IPR000620">
    <property type="entry name" value="EamA_dom"/>
</dbReference>
<evidence type="ECO:0000256" key="1">
    <source>
        <dbReference type="ARBA" id="ARBA00004141"/>
    </source>
</evidence>
<dbReference type="OrthoDB" id="7743310at2"/>
<evidence type="ECO:0000256" key="3">
    <source>
        <dbReference type="ARBA" id="ARBA00022692"/>
    </source>
</evidence>
<comment type="subcellular location">
    <subcellularLocation>
        <location evidence="1">Membrane</location>
        <topology evidence="1">Multi-pass membrane protein</topology>
    </subcellularLocation>
</comment>
<feature type="transmembrane region" description="Helical" evidence="6">
    <location>
        <begin position="222"/>
        <end position="244"/>
    </location>
</feature>
<dbReference type="STRING" id="1641875.XM53_12445"/>
<feature type="transmembrane region" description="Helical" evidence="6">
    <location>
        <begin position="49"/>
        <end position="68"/>
    </location>
</feature>
<dbReference type="EMBL" id="LAXJ01000011">
    <property type="protein sequence ID" value="KRS12219.1"/>
    <property type="molecule type" value="Genomic_DNA"/>
</dbReference>
<evidence type="ECO:0000256" key="6">
    <source>
        <dbReference type="SAM" id="Phobius"/>
    </source>
</evidence>
<sequence>MTVQTPMPEDIRNRTLGLAAAVGVLVIWSGFIVFSRAGVQTALTPGDITALRFMVTGVLMAPFAWAWWPRHLGPVPIVLIVLCGSGALYAMLVYMGLRHTSAAYAGVFTNGALPFFTVLLVTAFTGALPNRLQLVSLVIVTVGAVLVAVTGIRSTGEGAALGIVFFLTAAAIQSVYIFGVRRWRLTPRQALVTINIPNALVFLPLWYFFLPSGLAQADTGTILFQAAYQGLGPGILAMVCFALAANHLGPTHTAGFSAAVPASAALLAIPVLSEIPGPLEWAGIALVTIGLLMLVRARDT</sequence>
<gene>
    <name evidence="8" type="ORF">XM53_12445</name>
</gene>